<protein>
    <submittedName>
        <fullName evidence="1">Uncharacterized protein</fullName>
    </submittedName>
</protein>
<sequence>MSSESRSAPGVGHAGPLLSARCTGCGKVSEKRTTEIVGERSRGSFQHVCHSCKCVTWWNVLRVLQEGESSGGVQ</sequence>
<dbReference type="EMBL" id="FXTD01000018">
    <property type="protein sequence ID" value="SMO90841.1"/>
    <property type="molecule type" value="Genomic_DNA"/>
</dbReference>
<dbReference type="Proteomes" id="UP000319712">
    <property type="component" value="Unassembled WGS sequence"/>
</dbReference>
<dbReference type="AlphaFoldDB" id="A0A521F5B9"/>
<gene>
    <name evidence="1" type="ORF">SAMN06264867_11815</name>
</gene>
<dbReference type="RefSeq" id="WP_142987826.1">
    <property type="nucleotide sequence ID" value="NZ_FXTD01000018.1"/>
</dbReference>
<reference evidence="1 2" key="1">
    <citation type="submission" date="2017-05" db="EMBL/GenBank/DDBJ databases">
        <authorList>
            <person name="Varghese N."/>
            <person name="Submissions S."/>
        </authorList>
    </citation>
    <scope>NUCLEOTIDE SEQUENCE [LARGE SCALE GENOMIC DNA]</scope>
    <source>
        <strain evidence="1 2">DSM 19504</strain>
    </source>
</reference>
<evidence type="ECO:0000313" key="2">
    <source>
        <dbReference type="Proteomes" id="UP000319712"/>
    </source>
</evidence>
<dbReference type="OrthoDB" id="192213at2157"/>
<keyword evidence="2" id="KW-1185">Reference proteome</keyword>
<organism evidence="1 2">
    <name type="scientific">Halorubrum cibi</name>
    <dbReference type="NCBI Taxonomy" id="413815"/>
    <lineage>
        <taxon>Archaea</taxon>
        <taxon>Methanobacteriati</taxon>
        <taxon>Methanobacteriota</taxon>
        <taxon>Stenosarchaea group</taxon>
        <taxon>Halobacteria</taxon>
        <taxon>Halobacteriales</taxon>
        <taxon>Haloferacaceae</taxon>
        <taxon>Halorubrum</taxon>
    </lineage>
</organism>
<evidence type="ECO:0000313" key="1">
    <source>
        <dbReference type="EMBL" id="SMO90841.1"/>
    </source>
</evidence>
<name>A0A521F5B9_9EURY</name>
<accession>A0A521F5B9</accession>
<proteinExistence type="predicted"/>